<dbReference type="RefSeq" id="WP_009992721.1">
    <property type="nucleotide sequence ID" value="NZ_CP011055.2"/>
</dbReference>
<dbReference type="OMA" id="PYCYASS"/>
<dbReference type="InterPro" id="IPR050377">
    <property type="entry name" value="Radical_SAM_PqqE_MftC-like"/>
</dbReference>
<dbReference type="EMBL" id="CP033237">
    <property type="protein sequence ID" value="AZF74452.1"/>
    <property type="molecule type" value="Genomic_DNA"/>
</dbReference>
<dbReference type="Proteomes" id="UP000267993">
    <property type="component" value="Chromosome"/>
</dbReference>
<evidence type="ECO:0000313" key="29">
    <source>
        <dbReference type="Proteomes" id="UP000278715"/>
    </source>
</evidence>
<comment type="cofactor">
    <cofactor evidence="1">
        <name>[4Fe-4S] cluster</name>
        <dbReference type="ChEBI" id="CHEBI:49883"/>
    </cofactor>
</comment>
<dbReference type="InterPro" id="IPR058240">
    <property type="entry name" value="rSAM_sf"/>
</dbReference>
<dbReference type="Proteomes" id="UP000282269">
    <property type="component" value="Chromosome"/>
</dbReference>
<dbReference type="EMBL" id="CP033238">
    <property type="protein sequence ID" value="AZF77075.1"/>
    <property type="molecule type" value="Genomic_DNA"/>
</dbReference>
<evidence type="ECO:0000313" key="21">
    <source>
        <dbReference type="Proteomes" id="UP000033085"/>
    </source>
</evidence>
<organism evidence="9 20">
    <name type="scientific">Saccharolobus solfataricus</name>
    <name type="common">Sulfolobus solfataricus</name>
    <dbReference type="NCBI Taxonomy" id="2287"/>
    <lineage>
        <taxon>Archaea</taxon>
        <taxon>Thermoproteota</taxon>
        <taxon>Thermoprotei</taxon>
        <taxon>Sulfolobales</taxon>
        <taxon>Sulfolobaceae</taxon>
        <taxon>Saccharolobus</taxon>
    </lineage>
</organism>
<dbReference type="OrthoDB" id="30736at2157"/>
<dbReference type="EMBL" id="CP011056">
    <property type="protein sequence ID" value="AKA77441.1"/>
    <property type="molecule type" value="Genomic_DNA"/>
</dbReference>
<evidence type="ECO:0000256" key="6">
    <source>
        <dbReference type="ARBA" id="ARBA00023014"/>
    </source>
</evidence>
<evidence type="ECO:0000256" key="3">
    <source>
        <dbReference type="ARBA" id="ARBA00022691"/>
    </source>
</evidence>
<keyword evidence="5" id="KW-0408">Iron</keyword>
<dbReference type="Pfam" id="PF13186">
    <property type="entry name" value="SPASM"/>
    <property type="match status" value="1"/>
</dbReference>
<evidence type="ECO:0000313" key="23">
    <source>
        <dbReference type="Proteomes" id="UP000076770"/>
    </source>
</evidence>
<feature type="domain" description="Radical SAM core" evidence="7">
    <location>
        <begin position="4"/>
        <end position="225"/>
    </location>
</feature>
<dbReference type="Proteomes" id="UP000033106">
    <property type="component" value="Chromosome"/>
</dbReference>
<dbReference type="Gene3D" id="3.20.20.70">
    <property type="entry name" value="Aldolase class I"/>
    <property type="match status" value="1"/>
</dbReference>
<evidence type="ECO:0000313" key="14">
    <source>
        <dbReference type="EMBL" id="AZF77075.1"/>
    </source>
</evidence>
<evidence type="ECO:0000313" key="26">
    <source>
        <dbReference type="Proteomes" id="UP000273194"/>
    </source>
</evidence>
<dbReference type="CDD" id="cd01335">
    <property type="entry name" value="Radical_SAM"/>
    <property type="match status" value="1"/>
</dbReference>
<evidence type="ECO:0000313" key="31">
    <source>
        <dbReference type="Proteomes" id="UP000594632"/>
    </source>
</evidence>
<reference evidence="19" key="3">
    <citation type="submission" date="2016-04" db="EMBL/GenBank/DDBJ databases">
        <authorList>
            <person name="Evans L.H."/>
            <person name="Alamgir A."/>
            <person name="Owens N."/>
            <person name="Weber N.D."/>
            <person name="Virtaneva K."/>
            <person name="Barbian K."/>
            <person name="Babar A."/>
            <person name="Rosenke K."/>
        </authorList>
    </citation>
    <scope>NUCLEOTIDE SEQUENCE</scope>
    <source>
        <strain evidence="19">P1</strain>
    </source>
</reference>
<evidence type="ECO:0000313" key="19">
    <source>
        <dbReference type="EMBL" id="SAI85506.1"/>
    </source>
</evidence>
<dbReference type="GO" id="GO:0046872">
    <property type="term" value="F:metal ion binding"/>
    <property type="evidence" value="ECO:0007669"/>
    <property type="project" value="UniProtKB-KW"/>
</dbReference>
<dbReference type="KEGG" id="ssoa:SULA_2655"/>
<dbReference type="Proteomes" id="UP000275843">
    <property type="component" value="Chromosome"/>
</dbReference>
<evidence type="ECO:0000259" key="7">
    <source>
        <dbReference type="PROSITE" id="PS51918"/>
    </source>
</evidence>
<dbReference type="InterPro" id="IPR013785">
    <property type="entry name" value="Aldolase_TIM"/>
</dbReference>
<dbReference type="SFLD" id="SFLDG01386">
    <property type="entry name" value="main_SPASM_domain-containing"/>
    <property type="match status" value="1"/>
</dbReference>
<protein>
    <submittedName>
        <fullName evidence="19">Radical SAM protein</fullName>
    </submittedName>
    <submittedName>
        <fullName evidence="9">TIGR04053 family radical SAM/SPASM domain-containing protein</fullName>
    </submittedName>
</protein>
<dbReference type="EMBL" id="CP033241">
    <property type="protein sequence ID" value="AZF84878.1"/>
    <property type="molecule type" value="Genomic_DNA"/>
</dbReference>
<dbReference type="SFLD" id="SFLDS00029">
    <property type="entry name" value="Radical_SAM"/>
    <property type="match status" value="1"/>
</dbReference>
<dbReference type="EMBL" id="CP033239">
    <property type="protein sequence ID" value="AZF79680.1"/>
    <property type="molecule type" value="Genomic_DNA"/>
</dbReference>
<dbReference type="InterPro" id="IPR017200">
    <property type="entry name" value="PqqE-like"/>
</dbReference>
<keyword evidence="2" id="KW-0004">4Fe-4S</keyword>
<name>A0A0E3GVJ7_SACSO</name>
<gene>
    <name evidence="18" type="ORF">HFC64_03665</name>
    <name evidence="19" type="ORF">SSOP1_1952</name>
    <name evidence="10" type="ORF">SULA_2655</name>
    <name evidence="8" type="ORF">SULB_2656</name>
    <name evidence="9" type="ORF">SULC_2653</name>
    <name evidence="11" type="ORF">SULG_13520</name>
    <name evidence="12" type="ORF">SULH_13520</name>
    <name evidence="13" type="ORF">SULI_13520</name>
    <name evidence="14" type="ORF">SULM_13510</name>
    <name evidence="15" type="ORF">SULN_13500</name>
    <name evidence="16" type="ORF">SULO_13520</name>
    <name evidence="17" type="ORF">SULZ_13525</name>
</gene>
<dbReference type="InterPro" id="IPR023885">
    <property type="entry name" value="4Fe4S-binding_SPASM_dom"/>
</dbReference>
<evidence type="ECO:0000313" key="15">
    <source>
        <dbReference type="EMBL" id="AZF79680.1"/>
    </source>
</evidence>
<dbReference type="PANTHER" id="PTHR11228:SF34">
    <property type="entry name" value="TUNGSTEN-CONTAINING ALDEHYDE FERREDOXIN OXIDOREDUCTASE COFACTOR MODIFYING PROTEIN"/>
    <property type="match status" value="1"/>
</dbReference>
<dbReference type="Proteomes" id="UP000273443">
    <property type="component" value="Chromosome"/>
</dbReference>
<evidence type="ECO:0000313" key="13">
    <source>
        <dbReference type="EMBL" id="AZF74452.1"/>
    </source>
</evidence>
<dbReference type="InterPro" id="IPR006638">
    <property type="entry name" value="Elp3/MiaA/NifB-like_rSAM"/>
</dbReference>
<dbReference type="GeneID" id="1453363"/>
<evidence type="ECO:0000313" key="28">
    <source>
        <dbReference type="Proteomes" id="UP000275843"/>
    </source>
</evidence>
<evidence type="ECO:0000313" key="25">
    <source>
        <dbReference type="Proteomes" id="UP000269431"/>
    </source>
</evidence>
<evidence type="ECO:0000313" key="22">
    <source>
        <dbReference type="Proteomes" id="UP000033106"/>
    </source>
</evidence>
<dbReference type="Proteomes" id="UP000278715">
    <property type="component" value="Chromosome"/>
</dbReference>
<evidence type="ECO:0000313" key="8">
    <source>
        <dbReference type="EMBL" id="AKA74745.1"/>
    </source>
</evidence>
<dbReference type="Pfam" id="PF04055">
    <property type="entry name" value="Radical_SAM"/>
    <property type="match status" value="1"/>
</dbReference>
<reference evidence="24 25" key="4">
    <citation type="journal article" date="2018" name="Proc. Natl. Acad. Sci. U.S.A.">
        <title>Nonmutational mechanism of inheritance in the Archaeon Sulfolobus solfataricus.</title>
        <authorList>
            <person name="Payne S."/>
            <person name="McCarthy S."/>
            <person name="Johnson T."/>
            <person name="North E."/>
            <person name="Blum P."/>
        </authorList>
    </citation>
    <scope>NUCLEOTIDE SEQUENCE [LARGE SCALE GENOMIC DNA]</scope>
    <source>
        <strain evidence="12 24">SARC-H</strain>
        <strain evidence="13 28">SARC-I</strain>
        <strain evidence="15 29">SARC-N</strain>
        <strain evidence="16 30">SARC-O</strain>
        <strain evidence="17 25">SUL120</strain>
        <strain evidence="11 26">SULG</strain>
        <strain evidence="14 27">SULM</strain>
    </source>
</reference>
<dbReference type="SMART" id="SM00729">
    <property type="entry name" value="Elp3"/>
    <property type="match status" value="1"/>
</dbReference>
<dbReference type="GeneID" id="44130619"/>
<evidence type="ECO:0000313" key="30">
    <source>
        <dbReference type="Proteomes" id="UP000282269"/>
    </source>
</evidence>
<dbReference type="SUPFAM" id="SSF102114">
    <property type="entry name" value="Radical SAM enzymes"/>
    <property type="match status" value="1"/>
</dbReference>
<evidence type="ECO:0000313" key="12">
    <source>
        <dbReference type="EMBL" id="AZF71832.1"/>
    </source>
</evidence>
<evidence type="ECO:0000313" key="20">
    <source>
        <dbReference type="Proteomes" id="UP000033057"/>
    </source>
</evidence>
<evidence type="ECO:0000256" key="5">
    <source>
        <dbReference type="ARBA" id="ARBA00023004"/>
    </source>
</evidence>
<dbReference type="Proteomes" id="UP000033057">
    <property type="component" value="Chromosome"/>
</dbReference>
<dbReference type="EMBL" id="CP011055">
    <property type="protein sequence ID" value="AKA74745.1"/>
    <property type="molecule type" value="Genomic_DNA"/>
</dbReference>
<evidence type="ECO:0000313" key="18">
    <source>
        <dbReference type="EMBL" id="QPG49103.1"/>
    </source>
</evidence>
<dbReference type="NCBIfam" id="TIGR04053">
    <property type="entry name" value="TIGR04053 family radical SAM/SPASM domain-containing protein"/>
    <property type="match status" value="1"/>
</dbReference>
<dbReference type="PROSITE" id="PS51918">
    <property type="entry name" value="RADICAL_SAM"/>
    <property type="match status" value="1"/>
</dbReference>
<evidence type="ECO:0000313" key="17">
    <source>
        <dbReference type="EMBL" id="AZF84878.1"/>
    </source>
</evidence>
<keyword evidence="3" id="KW-0949">S-adenosyl-L-methionine</keyword>
<dbReference type="SFLD" id="SFLDG01067">
    <property type="entry name" value="SPASM/twitch_domain_containing"/>
    <property type="match status" value="1"/>
</dbReference>
<dbReference type="CDD" id="cd21123">
    <property type="entry name" value="SPASM_MftC-like"/>
    <property type="match status" value="1"/>
</dbReference>
<dbReference type="Proteomes" id="UP000273194">
    <property type="component" value="Chromosome"/>
</dbReference>
<reference evidence="23" key="2">
    <citation type="submission" date="2016-04" db="EMBL/GenBank/DDBJ databases">
        <authorList>
            <person name="Shah S.A."/>
            <person name="Garrett R.A."/>
        </authorList>
    </citation>
    <scope>NUCLEOTIDE SEQUENCE [LARGE SCALE GENOMIC DNA]</scope>
    <source>
        <strain evidence="23">ATCC 35091 / DSM 1616 / JCM 8930 / NBRC 15331 / P1</strain>
    </source>
</reference>
<evidence type="ECO:0000313" key="27">
    <source>
        <dbReference type="Proteomes" id="UP000273443"/>
    </source>
</evidence>
<sequence>MPFENAPHLVFWEVTKACPLSCKHCRANAIDKPLPGELSTEESKKLLEDIARFGKVVIVFTGGDPLSRSDIFEIMEYAKSLGLIVSIAPSPSYRLRDETMKMISNYARYMSISIDGATSQTHDWLRGLGSYNYALRGIELGLKYGIQVQVNTLVWKKSYSELPFLVKLLKELGVKVWEVFFLIPVGRGVIELDIPKEKYKDVIDFLVETTRYDLVVRTVEAPFFRRAKLEYTPSTIKSNELVSKLRELLGEPVKDVDKSVLPTRDGSGVIFIGYNGDVYPSGFLPLYLGNVRKESIVDIYRKSEVLKIIKDGRFDGKCGVCKFNNICGGSRARAFAVYNNPFAEDPMCPY</sequence>
<evidence type="ECO:0000256" key="4">
    <source>
        <dbReference type="ARBA" id="ARBA00022723"/>
    </source>
</evidence>
<dbReference type="Proteomes" id="UP000033085">
    <property type="component" value="Chromosome"/>
</dbReference>
<dbReference type="AlphaFoldDB" id="A0A0E3GVJ7"/>
<proteinExistence type="predicted"/>
<dbReference type="EMBL" id="CP050869">
    <property type="protein sequence ID" value="QPG49103.1"/>
    <property type="molecule type" value="Genomic_DNA"/>
</dbReference>
<evidence type="ECO:0000313" key="10">
    <source>
        <dbReference type="EMBL" id="AKA80131.1"/>
    </source>
</evidence>
<dbReference type="InterPro" id="IPR007197">
    <property type="entry name" value="rSAM"/>
</dbReference>
<dbReference type="PANTHER" id="PTHR11228">
    <property type="entry name" value="RADICAL SAM DOMAIN PROTEIN"/>
    <property type="match status" value="1"/>
</dbReference>
<evidence type="ECO:0000313" key="9">
    <source>
        <dbReference type="EMBL" id="AKA77441.1"/>
    </source>
</evidence>
<reference evidence="9" key="5">
    <citation type="submission" date="2018-10" db="EMBL/GenBank/DDBJ databases">
        <authorList>
            <person name="McCarthy S."/>
            <person name="Gradnigo J."/>
            <person name="Johnson T."/>
            <person name="Payne S."/>
            <person name="Lipzen A."/>
            <person name="Schackwitz W."/>
            <person name="Martin J."/>
            <person name="Moriyama E."/>
            <person name="Blum P."/>
        </authorList>
    </citation>
    <scope>NUCLEOTIDE SEQUENCE</scope>
    <source>
        <strain evidence="8">SARC-B</strain>
        <strain evidence="9">SARC-C</strain>
        <strain evidence="10">SULA</strain>
    </source>
</reference>
<dbReference type="KEGG" id="ssol:SULB_2656"/>
<evidence type="ECO:0000256" key="1">
    <source>
        <dbReference type="ARBA" id="ARBA00001966"/>
    </source>
</evidence>
<accession>A0A0E3GVJ7</accession>
<keyword evidence="6" id="KW-0411">Iron-sulfur</keyword>
<dbReference type="Proteomes" id="UP000594632">
    <property type="component" value="Chromosome"/>
</dbReference>
<reference evidence="18 31" key="6">
    <citation type="journal article" date="2020" name="Nat. Commun.">
        <title>The structures of two archaeal type IV pili illuminate evolutionary relationships.</title>
        <authorList>
            <person name="Wang F."/>
            <person name="Baquero D.P."/>
            <person name="Su Z."/>
            <person name="Beltran L.C."/>
            <person name="Prangishvili D."/>
            <person name="Krupovic M."/>
            <person name="Egelman E.H."/>
        </authorList>
    </citation>
    <scope>NUCLEOTIDE SEQUENCE [LARGE SCALE GENOMIC DNA]</scope>
    <source>
        <strain evidence="18 31">POZ149</strain>
    </source>
</reference>
<dbReference type="EMBL" id="CP011057">
    <property type="protein sequence ID" value="AKA80131.1"/>
    <property type="molecule type" value="Genomic_DNA"/>
</dbReference>
<dbReference type="PIRSF" id="PIRSF037420">
    <property type="entry name" value="PQQ_syn_pqqE"/>
    <property type="match status" value="1"/>
</dbReference>
<dbReference type="EMBL" id="LT549890">
    <property type="protein sequence ID" value="SAI85506.1"/>
    <property type="molecule type" value="Genomic_DNA"/>
</dbReference>
<evidence type="ECO:0000313" key="16">
    <source>
        <dbReference type="EMBL" id="AZF82286.1"/>
    </source>
</evidence>
<dbReference type="Proteomes" id="UP000269431">
    <property type="component" value="Chromosome"/>
</dbReference>
<evidence type="ECO:0000313" key="11">
    <source>
        <dbReference type="EMBL" id="AZF69212.1"/>
    </source>
</evidence>
<dbReference type="EMBL" id="CP033236">
    <property type="protein sequence ID" value="AZF71832.1"/>
    <property type="molecule type" value="Genomic_DNA"/>
</dbReference>
<evidence type="ECO:0000313" key="24">
    <source>
        <dbReference type="Proteomes" id="UP000267993"/>
    </source>
</evidence>
<dbReference type="EMBL" id="CP033240">
    <property type="protein sequence ID" value="AZF82286.1"/>
    <property type="molecule type" value="Genomic_DNA"/>
</dbReference>
<dbReference type="KEGG" id="ssof:SULC_2653"/>
<dbReference type="GO" id="GO:0051539">
    <property type="term" value="F:4 iron, 4 sulfur cluster binding"/>
    <property type="evidence" value="ECO:0007669"/>
    <property type="project" value="UniProtKB-KW"/>
</dbReference>
<reference evidence="20 21" key="1">
    <citation type="journal article" date="2015" name="Genome Announc.">
        <title>Complete Genome Sequence of Sulfolobus solfataricus Strain 98/2 and Evolved Derivatives.</title>
        <authorList>
            <person name="McCarthy S."/>
            <person name="Gradnigo J."/>
            <person name="Johnson T."/>
            <person name="Payne S."/>
            <person name="Lipzen A."/>
            <person name="Martin J."/>
            <person name="Schackwitz W."/>
            <person name="Moriyama E."/>
            <person name="Blum P."/>
        </authorList>
    </citation>
    <scope>NUCLEOTIDE SEQUENCE [LARGE SCALE GENOMIC DNA]</scope>
    <source>
        <strain evidence="20">98/2 SULC</strain>
        <strain evidence="8">SARC-B</strain>
        <strain evidence="9">SARC-C</strain>
        <strain evidence="10 22">SULA</strain>
        <strain evidence="21">SULB</strain>
    </source>
</reference>
<evidence type="ECO:0000256" key="2">
    <source>
        <dbReference type="ARBA" id="ARBA00022485"/>
    </source>
</evidence>
<dbReference type="PATRIC" id="fig|2287.6.peg.2835"/>
<dbReference type="Proteomes" id="UP000076770">
    <property type="component" value="Chromosome i"/>
</dbReference>
<dbReference type="GO" id="GO:0003824">
    <property type="term" value="F:catalytic activity"/>
    <property type="evidence" value="ECO:0007669"/>
    <property type="project" value="InterPro"/>
</dbReference>
<dbReference type="EMBL" id="CP033235">
    <property type="protein sequence ID" value="AZF69212.1"/>
    <property type="molecule type" value="Genomic_DNA"/>
</dbReference>
<keyword evidence="4" id="KW-0479">Metal-binding</keyword>